<name>A0A5C5ZLF2_9BACT</name>
<comment type="caution">
    <text evidence="2">The sequence shown here is derived from an EMBL/GenBank/DDBJ whole genome shotgun (WGS) entry which is preliminary data.</text>
</comment>
<sequence length="312" mass="35001">MPPAPSHPEPTGPEAWRGLYPFAPNRFRLAAGEMHYVDEGPGREGSAASDASDADETLLFVHGNPTWSFHWRNLILGLRGRARCVAPDHLGCGLSDKPDVRFRLADRIDDLVALVRDLDLRGVTLVAQDWGGAIGLGAALREPERFRRIMLFNTGAFPPWFVPKRIAVCRTPVVGEWGLRGLNLFSRAALRMTLHSRRLSPSVEAGYLAPYDSWAHRLAVDQFVRDIPTSPRHPTWGVLEEIERGLPSLAGLPIRLVWGMRDWCFTPACLDRFLEHWPQADAHRFADAGHWVVEDAPEECERLLEEFVLSPA</sequence>
<evidence type="ECO:0000313" key="3">
    <source>
        <dbReference type="Proteomes" id="UP000315440"/>
    </source>
</evidence>
<keyword evidence="3" id="KW-1185">Reference proteome</keyword>
<gene>
    <name evidence="2" type="primary">dhaA</name>
    <name evidence="2" type="ORF">Mal64_17510</name>
</gene>
<dbReference type="EC" id="3.8.1.5" evidence="2"/>
<dbReference type="Gene3D" id="3.40.50.1820">
    <property type="entry name" value="alpha/beta hydrolase"/>
    <property type="match status" value="1"/>
</dbReference>
<dbReference type="OrthoDB" id="9775557at2"/>
<evidence type="ECO:0000313" key="2">
    <source>
        <dbReference type="EMBL" id="TWT88272.1"/>
    </source>
</evidence>
<proteinExistence type="predicted"/>
<dbReference type="AlphaFoldDB" id="A0A5C5ZLF2"/>
<dbReference type="PANTHER" id="PTHR43194:SF2">
    <property type="entry name" value="PEROXISOMAL MEMBRANE PROTEIN LPX1"/>
    <property type="match status" value="1"/>
</dbReference>
<dbReference type="Pfam" id="PF00561">
    <property type="entry name" value="Abhydrolase_1"/>
    <property type="match status" value="1"/>
</dbReference>
<evidence type="ECO:0000259" key="1">
    <source>
        <dbReference type="Pfam" id="PF00561"/>
    </source>
</evidence>
<dbReference type="EMBL" id="SJPQ01000002">
    <property type="protein sequence ID" value="TWT88272.1"/>
    <property type="molecule type" value="Genomic_DNA"/>
</dbReference>
<dbReference type="InterPro" id="IPR050228">
    <property type="entry name" value="Carboxylesterase_BioH"/>
</dbReference>
<accession>A0A5C5ZLF2</accession>
<organism evidence="2 3">
    <name type="scientific">Pseudobythopirellula maris</name>
    <dbReference type="NCBI Taxonomy" id="2527991"/>
    <lineage>
        <taxon>Bacteria</taxon>
        <taxon>Pseudomonadati</taxon>
        <taxon>Planctomycetota</taxon>
        <taxon>Planctomycetia</taxon>
        <taxon>Pirellulales</taxon>
        <taxon>Lacipirellulaceae</taxon>
        <taxon>Pseudobythopirellula</taxon>
    </lineage>
</organism>
<dbReference type="Proteomes" id="UP000315440">
    <property type="component" value="Unassembled WGS sequence"/>
</dbReference>
<dbReference type="InterPro" id="IPR000639">
    <property type="entry name" value="Epox_hydrolase-like"/>
</dbReference>
<dbReference type="RefSeq" id="WP_146399186.1">
    <property type="nucleotide sequence ID" value="NZ_SJPQ01000002.1"/>
</dbReference>
<dbReference type="SUPFAM" id="SSF53474">
    <property type="entry name" value="alpha/beta-Hydrolases"/>
    <property type="match status" value="1"/>
</dbReference>
<protein>
    <submittedName>
        <fullName evidence="2">Haloalkane dehalogenase</fullName>
        <ecNumber evidence="2">3.8.1.5</ecNumber>
    </submittedName>
</protein>
<dbReference type="PRINTS" id="PR00412">
    <property type="entry name" value="EPOXHYDRLASE"/>
</dbReference>
<dbReference type="PRINTS" id="PR00111">
    <property type="entry name" value="ABHYDROLASE"/>
</dbReference>
<dbReference type="PANTHER" id="PTHR43194">
    <property type="entry name" value="HYDROLASE ALPHA/BETA FOLD FAMILY"/>
    <property type="match status" value="1"/>
</dbReference>
<dbReference type="GO" id="GO:0018786">
    <property type="term" value="F:haloalkane dehalogenase activity"/>
    <property type="evidence" value="ECO:0007669"/>
    <property type="project" value="UniProtKB-EC"/>
</dbReference>
<feature type="domain" description="AB hydrolase-1" evidence="1">
    <location>
        <begin position="57"/>
        <end position="297"/>
    </location>
</feature>
<dbReference type="InterPro" id="IPR029058">
    <property type="entry name" value="AB_hydrolase_fold"/>
</dbReference>
<keyword evidence="2" id="KW-0378">Hydrolase</keyword>
<reference evidence="2 3" key="1">
    <citation type="submission" date="2019-02" db="EMBL/GenBank/DDBJ databases">
        <title>Deep-cultivation of Planctomycetes and their phenomic and genomic characterization uncovers novel biology.</title>
        <authorList>
            <person name="Wiegand S."/>
            <person name="Jogler M."/>
            <person name="Boedeker C."/>
            <person name="Pinto D."/>
            <person name="Vollmers J."/>
            <person name="Rivas-Marin E."/>
            <person name="Kohn T."/>
            <person name="Peeters S.H."/>
            <person name="Heuer A."/>
            <person name="Rast P."/>
            <person name="Oberbeckmann S."/>
            <person name="Bunk B."/>
            <person name="Jeske O."/>
            <person name="Meyerdierks A."/>
            <person name="Storesund J.E."/>
            <person name="Kallscheuer N."/>
            <person name="Luecker S."/>
            <person name="Lage O.M."/>
            <person name="Pohl T."/>
            <person name="Merkel B.J."/>
            <person name="Hornburger P."/>
            <person name="Mueller R.-W."/>
            <person name="Bruemmer F."/>
            <person name="Labrenz M."/>
            <person name="Spormann A.M."/>
            <person name="Op Den Camp H."/>
            <person name="Overmann J."/>
            <person name="Amann R."/>
            <person name="Jetten M.S.M."/>
            <person name="Mascher T."/>
            <person name="Medema M.H."/>
            <person name="Devos D.P."/>
            <person name="Kaster A.-K."/>
            <person name="Ovreas L."/>
            <person name="Rohde M."/>
            <person name="Galperin M.Y."/>
            <person name="Jogler C."/>
        </authorList>
    </citation>
    <scope>NUCLEOTIDE SEQUENCE [LARGE SCALE GENOMIC DNA]</scope>
    <source>
        <strain evidence="2 3">Mal64</strain>
    </source>
</reference>
<dbReference type="InterPro" id="IPR000073">
    <property type="entry name" value="AB_hydrolase_1"/>
</dbReference>